<dbReference type="PROSITE" id="PS00086">
    <property type="entry name" value="CYTOCHROME_P450"/>
    <property type="match status" value="1"/>
</dbReference>
<keyword evidence="4 6" id="KW-0479">Metal-binding</keyword>
<dbReference type="PRINTS" id="PR00385">
    <property type="entry name" value="P450"/>
</dbReference>
<dbReference type="PRINTS" id="PR00463">
    <property type="entry name" value="EP450I"/>
</dbReference>
<comment type="caution">
    <text evidence="7">The sequence shown here is derived from an EMBL/GenBank/DDBJ whole genome shotgun (WGS) entry which is preliminary data.</text>
</comment>
<dbReference type="InterPro" id="IPR001128">
    <property type="entry name" value="Cyt_P450"/>
</dbReference>
<evidence type="ECO:0000256" key="3">
    <source>
        <dbReference type="ARBA" id="ARBA00022617"/>
    </source>
</evidence>
<dbReference type="EMBL" id="CATNWA010017245">
    <property type="protein sequence ID" value="CAI9599080.1"/>
    <property type="molecule type" value="Genomic_DNA"/>
</dbReference>
<dbReference type="PANTHER" id="PTHR24300">
    <property type="entry name" value="CYTOCHROME P450 508A4-RELATED"/>
    <property type="match status" value="1"/>
</dbReference>
<keyword evidence="6" id="KW-0503">Monooxygenase</keyword>
<keyword evidence="6" id="KW-0560">Oxidoreductase</keyword>
<keyword evidence="3 6" id="KW-0349">Heme</keyword>
<gene>
    <name evidence="7" type="ORF">SPARVUS_LOCUS12540117</name>
</gene>
<organism evidence="7 8">
    <name type="scientific">Staurois parvus</name>
    <dbReference type="NCBI Taxonomy" id="386267"/>
    <lineage>
        <taxon>Eukaryota</taxon>
        <taxon>Metazoa</taxon>
        <taxon>Chordata</taxon>
        <taxon>Craniata</taxon>
        <taxon>Vertebrata</taxon>
        <taxon>Euteleostomi</taxon>
        <taxon>Amphibia</taxon>
        <taxon>Batrachia</taxon>
        <taxon>Anura</taxon>
        <taxon>Neobatrachia</taxon>
        <taxon>Ranoidea</taxon>
        <taxon>Ranidae</taxon>
        <taxon>Staurois</taxon>
    </lineage>
</organism>
<dbReference type="Proteomes" id="UP001162483">
    <property type="component" value="Unassembled WGS sequence"/>
</dbReference>
<dbReference type="InterPro" id="IPR036396">
    <property type="entry name" value="Cyt_P450_sf"/>
</dbReference>
<keyword evidence="8" id="KW-1185">Reference proteome</keyword>
<dbReference type="InterPro" id="IPR050182">
    <property type="entry name" value="Cytochrome_P450_fam2"/>
</dbReference>
<dbReference type="SUPFAM" id="SSF48264">
    <property type="entry name" value="Cytochrome P450"/>
    <property type="match status" value="1"/>
</dbReference>
<dbReference type="Gene3D" id="1.10.630.10">
    <property type="entry name" value="Cytochrome P450"/>
    <property type="match status" value="1"/>
</dbReference>
<sequence length="368" mass="42872">MRRFYPDTLRNFGMGKRSLEERVQEEAKCLAEEFQKKEGVPFDPTFLLSLAVSNITCSIFFNERFDYEDEEFLSMLALIKESFRIVTSPWAQIFALAPRLFMYLPGSHHTVFKNFDKVNEFVMKKIRMHEATLDENCPRDYIDCFLIKMREEKDNLNTEFNFNNLLVNVMNLFFAGTETSGTTLRYALLILLKYPDVRKQIQEEIDHVIGQSRCPSVEDRIKMPYTDAVIHEIQRFADIVPLGLARSTSQDTTFRGYHIPKGTTVFPMLTTALKDEKYFKNPQTFDPKHFLDDKGNLKKIDAFIPFSLGKRNCLGESLARMEIFLFLTYILQMFDLKCNMVPEEIDISPVPNSGSFTARPYMISMSQR</sequence>
<dbReference type="Pfam" id="PF00067">
    <property type="entry name" value="p450"/>
    <property type="match status" value="1"/>
</dbReference>
<reference evidence="7" key="1">
    <citation type="submission" date="2023-05" db="EMBL/GenBank/DDBJ databases">
        <authorList>
            <person name="Stuckert A."/>
        </authorList>
    </citation>
    <scope>NUCLEOTIDE SEQUENCE</scope>
</reference>
<evidence type="ECO:0000256" key="4">
    <source>
        <dbReference type="ARBA" id="ARBA00022723"/>
    </source>
</evidence>
<accession>A0ABN9FPT4</accession>
<dbReference type="PANTHER" id="PTHR24300:SF405">
    <property type="entry name" value="CYTOCHROME P450 2G1"/>
    <property type="match status" value="1"/>
</dbReference>
<keyword evidence="5 6" id="KW-0408">Iron</keyword>
<evidence type="ECO:0000256" key="5">
    <source>
        <dbReference type="ARBA" id="ARBA00023004"/>
    </source>
</evidence>
<comment type="similarity">
    <text evidence="2 6">Belongs to the cytochrome P450 family.</text>
</comment>
<evidence type="ECO:0000256" key="6">
    <source>
        <dbReference type="RuleBase" id="RU000461"/>
    </source>
</evidence>
<comment type="cofactor">
    <cofactor evidence="1">
        <name>heme</name>
        <dbReference type="ChEBI" id="CHEBI:30413"/>
    </cofactor>
</comment>
<dbReference type="InterPro" id="IPR002401">
    <property type="entry name" value="Cyt_P450_E_grp-I"/>
</dbReference>
<name>A0ABN9FPT4_9NEOB</name>
<evidence type="ECO:0000313" key="7">
    <source>
        <dbReference type="EMBL" id="CAI9599080.1"/>
    </source>
</evidence>
<evidence type="ECO:0000313" key="8">
    <source>
        <dbReference type="Proteomes" id="UP001162483"/>
    </source>
</evidence>
<evidence type="ECO:0000256" key="2">
    <source>
        <dbReference type="ARBA" id="ARBA00010617"/>
    </source>
</evidence>
<protein>
    <submittedName>
        <fullName evidence="7">Uncharacterized protein</fullName>
    </submittedName>
</protein>
<proteinExistence type="inferred from homology"/>
<dbReference type="InterPro" id="IPR017972">
    <property type="entry name" value="Cyt_P450_CS"/>
</dbReference>
<evidence type="ECO:0000256" key="1">
    <source>
        <dbReference type="ARBA" id="ARBA00001971"/>
    </source>
</evidence>